<evidence type="ECO:0000256" key="3">
    <source>
        <dbReference type="ARBA" id="ARBA00022806"/>
    </source>
</evidence>
<dbReference type="GO" id="GO:0004386">
    <property type="term" value="F:helicase activity"/>
    <property type="evidence" value="ECO:0007669"/>
    <property type="project" value="UniProtKB-KW"/>
</dbReference>
<organism evidence="7 8">
    <name type="scientific">Takifugu bimaculatus</name>
    <dbReference type="NCBI Taxonomy" id="433685"/>
    <lineage>
        <taxon>Eukaryota</taxon>
        <taxon>Metazoa</taxon>
        <taxon>Chordata</taxon>
        <taxon>Craniata</taxon>
        <taxon>Vertebrata</taxon>
        <taxon>Euteleostomi</taxon>
        <taxon>Actinopterygii</taxon>
        <taxon>Neopterygii</taxon>
        <taxon>Teleostei</taxon>
        <taxon>Neoteleostei</taxon>
        <taxon>Acanthomorphata</taxon>
        <taxon>Eupercaria</taxon>
        <taxon>Tetraodontiformes</taxon>
        <taxon>Tetradontoidea</taxon>
        <taxon>Tetraodontidae</taxon>
        <taxon>Takifugu</taxon>
    </lineage>
</organism>
<dbReference type="PROSITE" id="PS51192">
    <property type="entry name" value="HELICASE_ATP_BIND_1"/>
    <property type="match status" value="1"/>
</dbReference>
<dbReference type="Gene3D" id="3.40.50.300">
    <property type="entry name" value="P-loop containing nucleotide triphosphate hydrolases"/>
    <property type="match status" value="2"/>
</dbReference>
<feature type="domain" description="Helicase ATP-binding" evidence="6">
    <location>
        <begin position="1"/>
        <end position="113"/>
    </location>
</feature>
<dbReference type="EMBL" id="SWLE01000002">
    <property type="protein sequence ID" value="TNN02069.1"/>
    <property type="molecule type" value="Genomic_DNA"/>
</dbReference>
<evidence type="ECO:0000313" key="8">
    <source>
        <dbReference type="Proteomes" id="UP000516260"/>
    </source>
</evidence>
<dbReference type="Proteomes" id="UP000516260">
    <property type="component" value="Chromosome 10"/>
</dbReference>
<evidence type="ECO:0000256" key="4">
    <source>
        <dbReference type="ARBA" id="ARBA00022840"/>
    </source>
</evidence>
<gene>
    <name evidence="7" type="ORF">fugu_009556</name>
</gene>
<dbReference type="SUPFAM" id="SSF52540">
    <property type="entry name" value="P-loop containing nucleoside triphosphate hydrolases"/>
    <property type="match status" value="2"/>
</dbReference>
<dbReference type="InterPro" id="IPR050474">
    <property type="entry name" value="Hel308_SKI2-like"/>
</dbReference>
<dbReference type="PANTHER" id="PTHR47961">
    <property type="entry name" value="DNA POLYMERASE THETA, PUTATIVE (AFU_ORTHOLOGUE AFUA_1G05260)-RELATED"/>
    <property type="match status" value="1"/>
</dbReference>
<dbReference type="PANTHER" id="PTHR47961:SF13">
    <property type="entry name" value="ACTIVATING SIGNAL COINTEGRATOR 1 COMPLEX SUBUNIT 3"/>
    <property type="match status" value="1"/>
</dbReference>
<dbReference type="Pfam" id="PF00270">
    <property type="entry name" value="DEAD"/>
    <property type="match status" value="1"/>
</dbReference>
<evidence type="ECO:0000256" key="2">
    <source>
        <dbReference type="ARBA" id="ARBA00022801"/>
    </source>
</evidence>
<feature type="region of interest" description="Disordered" evidence="5">
    <location>
        <begin position="1"/>
        <end position="26"/>
    </location>
</feature>
<evidence type="ECO:0000313" key="7">
    <source>
        <dbReference type="EMBL" id="TNN02069.1"/>
    </source>
</evidence>
<protein>
    <recommendedName>
        <fullName evidence="6">Helicase ATP-binding domain-containing protein</fullName>
    </recommendedName>
</protein>
<evidence type="ECO:0000256" key="5">
    <source>
        <dbReference type="SAM" id="MobiDB-lite"/>
    </source>
</evidence>
<dbReference type="InterPro" id="IPR027417">
    <property type="entry name" value="P-loop_NTPase"/>
</dbReference>
<keyword evidence="4" id="KW-0067">ATP-binding</keyword>
<dbReference type="InterPro" id="IPR014001">
    <property type="entry name" value="Helicase_ATP-bd"/>
</dbReference>
<dbReference type="GO" id="GO:0005524">
    <property type="term" value="F:ATP binding"/>
    <property type="evidence" value="ECO:0007669"/>
    <property type="project" value="UniProtKB-KW"/>
</dbReference>
<comment type="caution">
    <text evidence="7">The sequence shown here is derived from an EMBL/GenBank/DDBJ whole genome shotgun (WGS) entry which is preliminary data.</text>
</comment>
<feature type="compositionally biased region" description="Polar residues" evidence="5">
    <location>
        <begin position="1"/>
        <end position="12"/>
    </location>
</feature>
<dbReference type="AlphaFoldDB" id="A0A4Z2CCZ2"/>
<proteinExistence type="predicted"/>
<reference evidence="7 8" key="1">
    <citation type="submission" date="2019-04" db="EMBL/GenBank/DDBJ databases">
        <title>The sequence and de novo assembly of Takifugu bimaculatus genome using PacBio and Hi-C technologies.</title>
        <authorList>
            <person name="Xu P."/>
            <person name="Liu B."/>
            <person name="Zhou Z."/>
        </authorList>
    </citation>
    <scope>NUCLEOTIDE SEQUENCE [LARGE SCALE GENOMIC DNA]</scope>
    <source>
        <strain evidence="7">TB-2018</strain>
        <tissue evidence="7">Muscle</tissue>
    </source>
</reference>
<feature type="region of interest" description="Disordered" evidence="5">
    <location>
        <begin position="245"/>
        <end position="272"/>
    </location>
</feature>
<keyword evidence="1" id="KW-0547">Nucleotide-binding</keyword>
<dbReference type="InterPro" id="IPR011545">
    <property type="entry name" value="DEAD/DEAH_box_helicase_dom"/>
</dbReference>
<dbReference type="GO" id="GO:0003676">
    <property type="term" value="F:nucleic acid binding"/>
    <property type="evidence" value="ECO:0007669"/>
    <property type="project" value="InterPro"/>
</dbReference>
<keyword evidence="8" id="KW-1185">Reference proteome</keyword>
<sequence length="272" mass="30560">MENLRSTKSLSKSDLGRGPNPEGMLVTTPEKWDVVTRKSVGDVALSQIVRLLILDEVHLLHEDRGPVLESLVARTLRQVESTQSMIRILGLSATLPNYLDVASFLHVNPYIGLFYFDSRFRPVPLGQTFVGIKSTNKIQQLHDMDEVCYNKVLEQVKAGHQVMVFVHARNATVRTAMGLIEMAKNRGETSFFQPEQGPDYGQCDKQLQRSRNKQMKEIFPEGFGIHHAGMLRSDRNLTGEHVLQRSHQGADLHCDPGLGSQPAGPRRHHQGH</sequence>
<accession>A0A4Z2CCZ2</accession>
<evidence type="ECO:0000259" key="6">
    <source>
        <dbReference type="PROSITE" id="PS51192"/>
    </source>
</evidence>
<keyword evidence="3" id="KW-0347">Helicase</keyword>
<keyword evidence="2" id="KW-0378">Hydrolase</keyword>
<dbReference type="GO" id="GO:0016787">
    <property type="term" value="F:hydrolase activity"/>
    <property type="evidence" value="ECO:0007669"/>
    <property type="project" value="UniProtKB-KW"/>
</dbReference>
<name>A0A4Z2CCZ2_9TELE</name>
<evidence type="ECO:0000256" key="1">
    <source>
        <dbReference type="ARBA" id="ARBA00022741"/>
    </source>
</evidence>